<protein>
    <submittedName>
        <fullName evidence="1">Uncharacterized protein</fullName>
    </submittedName>
</protein>
<accession>A0A0A3XVH2</accession>
<comment type="caution">
    <text evidence="1">The sequence shown here is derived from an EMBL/GenBank/DDBJ whole genome shotgun (WGS) entry which is preliminary data.</text>
</comment>
<gene>
    <name evidence="1" type="ORF">MA20_21300</name>
</gene>
<sequence length="93" mass="9610">MLLATAGCVWSGHTAANEKVGAVVRRLADACVGAVLQIGALEKIARAGMTATSVCSCAAEIEVARGSFPKEGFDAWSVQPQFKETLARCVGAQ</sequence>
<evidence type="ECO:0000313" key="1">
    <source>
        <dbReference type="EMBL" id="KGT77151.1"/>
    </source>
</evidence>
<dbReference type="Proteomes" id="UP000030377">
    <property type="component" value="Unassembled WGS sequence"/>
</dbReference>
<organism evidence="1 2">
    <name type="scientific">Bradyrhizobium japonicum</name>
    <dbReference type="NCBI Taxonomy" id="375"/>
    <lineage>
        <taxon>Bacteria</taxon>
        <taxon>Pseudomonadati</taxon>
        <taxon>Pseudomonadota</taxon>
        <taxon>Alphaproteobacteria</taxon>
        <taxon>Hyphomicrobiales</taxon>
        <taxon>Nitrobacteraceae</taxon>
        <taxon>Bradyrhizobium</taxon>
    </lineage>
</organism>
<proteinExistence type="predicted"/>
<dbReference type="AlphaFoldDB" id="A0A0A3XVH2"/>
<dbReference type="EMBL" id="JRPN01000018">
    <property type="protein sequence ID" value="KGT77151.1"/>
    <property type="molecule type" value="Genomic_DNA"/>
</dbReference>
<reference evidence="1 2" key="1">
    <citation type="submission" date="2014-09" db="EMBL/GenBank/DDBJ databases">
        <title>Draft genome of Bradyrhizobium japonicum Is-34.</title>
        <authorList>
            <person name="Tsurumaru H."/>
            <person name="Yamakawa T."/>
            <person name="Hashimoto S."/>
            <person name="Okizaki K."/>
            <person name="Kanesaki Y."/>
            <person name="Yoshikawa H."/>
            <person name="Yajima S."/>
        </authorList>
    </citation>
    <scope>NUCLEOTIDE SEQUENCE [LARGE SCALE GENOMIC DNA]</scope>
    <source>
        <strain evidence="1 2">Is-34</strain>
    </source>
</reference>
<name>A0A0A3XVH2_BRAJP</name>
<evidence type="ECO:0000313" key="2">
    <source>
        <dbReference type="Proteomes" id="UP000030377"/>
    </source>
</evidence>